<sequence length="73" mass="7210">WRTGGRLPAPDAACVLLEDPAVAEEPAGAAAGAASWGAGPKSREALKPSPRLCVPATTRYTVPAALAAPSAAC</sequence>
<gene>
    <name evidence="2" type="ORF">WN55_02703</name>
</gene>
<protein>
    <submittedName>
        <fullName evidence="2">Uncharacterized protein</fullName>
    </submittedName>
</protein>
<dbReference type="EMBL" id="KQ434778">
    <property type="protein sequence ID" value="KZC04342.1"/>
    <property type="molecule type" value="Genomic_DNA"/>
</dbReference>
<accession>A0A154NXR1</accession>
<reference evidence="2 3" key="1">
    <citation type="submission" date="2015-07" db="EMBL/GenBank/DDBJ databases">
        <title>The genome of Dufourea novaeangliae.</title>
        <authorList>
            <person name="Pan H."/>
            <person name="Kapheim K."/>
        </authorList>
    </citation>
    <scope>NUCLEOTIDE SEQUENCE [LARGE SCALE GENOMIC DNA]</scope>
    <source>
        <strain evidence="2">0120121106</strain>
        <tissue evidence="2">Whole body</tissue>
    </source>
</reference>
<feature type="region of interest" description="Disordered" evidence="1">
    <location>
        <begin position="27"/>
        <end position="48"/>
    </location>
</feature>
<organism evidence="2 3">
    <name type="scientific">Dufourea novaeangliae</name>
    <name type="common">Sweat bee</name>
    <dbReference type="NCBI Taxonomy" id="178035"/>
    <lineage>
        <taxon>Eukaryota</taxon>
        <taxon>Metazoa</taxon>
        <taxon>Ecdysozoa</taxon>
        <taxon>Arthropoda</taxon>
        <taxon>Hexapoda</taxon>
        <taxon>Insecta</taxon>
        <taxon>Pterygota</taxon>
        <taxon>Neoptera</taxon>
        <taxon>Endopterygota</taxon>
        <taxon>Hymenoptera</taxon>
        <taxon>Apocrita</taxon>
        <taxon>Aculeata</taxon>
        <taxon>Apoidea</taxon>
        <taxon>Anthophila</taxon>
        <taxon>Halictidae</taxon>
        <taxon>Rophitinae</taxon>
        <taxon>Dufourea</taxon>
    </lineage>
</organism>
<dbReference type="Proteomes" id="UP000076502">
    <property type="component" value="Unassembled WGS sequence"/>
</dbReference>
<feature type="non-terminal residue" evidence="2">
    <location>
        <position position="1"/>
    </location>
</feature>
<dbReference type="AlphaFoldDB" id="A0A154NXR1"/>
<evidence type="ECO:0000256" key="1">
    <source>
        <dbReference type="SAM" id="MobiDB-lite"/>
    </source>
</evidence>
<keyword evidence="3" id="KW-1185">Reference proteome</keyword>
<feature type="compositionally biased region" description="Low complexity" evidence="1">
    <location>
        <begin position="27"/>
        <end position="40"/>
    </location>
</feature>
<name>A0A154NXR1_DUFNO</name>
<proteinExistence type="predicted"/>
<evidence type="ECO:0000313" key="3">
    <source>
        <dbReference type="Proteomes" id="UP000076502"/>
    </source>
</evidence>
<evidence type="ECO:0000313" key="2">
    <source>
        <dbReference type="EMBL" id="KZC04342.1"/>
    </source>
</evidence>